<dbReference type="GO" id="GO:0045202">
    <property type="term" value="C:synapse"/>
    <property type="evidence" value="ECO:0007669"/>
    <property type="project" value="TreeGrafter"/>
</dbReference>
<dbReference type="InterPro" id="IPR017452">
    <property type="entry name" value="GPCR_Rhodpsn_7TM"/>
</dbReference>
<evidence type="ECO:0000256" key="6">
    <source>
        <dbReference type="ARBA" id="ARBA00023136"/>
    </source>
</evidence>
<dbReference type="GO" id="GO:0007197">
    <property type="term" value="P:adenylate cyclase-inhibiting G protein-coupled acetylcholine receptor signaling pathway"/>
    <property type="evidence" value="ECO:0007669"/>
    <property type="project" value="TreeGrafter"/>
</dbReference>
<evidence type="ECO:0000256" key="8">
    <source>
        <dbReference type="ARBA" id="ARBA00023224"/>
    </source>
</evidence>
<gene>
    <name evidence="13" type="primary">gcr010</name>
</gene>
<comment type="similarity">
    <text evidence="9">Belongs to the G-protein coupled receptor 1 family.</text>
</comment>
<feature type="domain" description="G-protein coupled receptors family 1 profile" evidence="12">
    <location>
        <begin position="50"/>
        <end position="682"/>
    </location>
</feature>
<keyword evidence="8 9" id="KW-0807">Transducer</keyword>
<feature type="transmembrane region" description="Helical" evidence="11">
    <location>
        <begin position="666"/>
        <end position="685"/>
    </location>
</feature>
<evidence type="ECO:0000256" key="11">
    <source>
        <dbReference type="SAM" id="Phobius"/>
    </source>
</evidence>
<dbReference type="GO" id="GO:0016907">
    <property type="term" value="F:G protein-coupled acetylcholine receptor activity"/>
    <property type="evidence" value="ECO:0007669"/>
    <property type="project" value="InterPro"/>
</dbReference>
<protein>
    <submittedName>
        <fullName evidence="13">GCR010</fullName>
    </submittedName>
</protein>
<feature type="region of interest" description="Disordered" evidence="10">
    <location>
        <begin position="509"/>
        <end position="530"/>
    </location>
</feature>
<dbReference type="AlphaFoldDB" id="A0A193KU58"/>
<evidence type="ECO:0000256" key="2">
    <source>
        <dbReference type="ARBA" id="ARBA00022475"/>
    </source>
</evidence>
<dbReference type="PRINTS" id="PR00243">
    <property type="entry name" value="MUSCARINICR"/>
</dbReference>
<feature type="transmembrane region" description="Helical" evidence="11">
    <location>
        <begin position="108"/>
        <end position="129"/>
    </location>
</feature>
<dbReference type="Gene3D" id="1.20.1070.10">
    <property type="entry name" value="Rhodopsin 7-helix transmembrane proteins"/>
    <property type="match status" value="2"/>
</dbReference>
<dbReference type="InterPro" id="IPR000995">
    <property type="entry name" value="Musac_Ach_rcpt"/>
</dbReference>
<dbReference type="PROSITE" id="PS00237">
    <property type="entry name" value="G_PROTEIN_RECEP_F1_1"/>
    <property type="match status" value="1"/>
</dbReference>
<feature type="transmembrane region" description="Helical" evidence="11">
    <location>
        <begin position="35"/>
        <end position="60"/>
    </location>
</feature>
<evidence type="ECO:0000256" key="9">
    <source>
        <dbReference type="RuleBase" id="RU000688"/>
    </source>
</evidence>
<organism evidence="13">
    <name type="scientific">Schmidtea mediterranea</name>
    <name type="common">Freshwater planarian flatworm</name>
    <dbReference type="NCBI Taxonomy" id="79327"/>
    <lineage>
        <taxon>Eukaryota</taxon>
        <taxon>Metazoa</taxon>
        <taxon>Spiralia</taxon>
        <taxon>Lophotrochozoa</taxon>
        <taxon>Platyhelminthes</taxon>
        <taxon>Rhabditophora</taxon>
        <taxon>Seriata</taxon>
        <taxon>Tricladida</taxon>
        <taxon>Continenticola</taxon>
        <taxon>Geoplanoidea</taxon>
        <taxon>Dugesiidae</taxon>
        <taxon>Schmidtea</taxon>
    </lineage>
</organism>
<keyword evidence="3 9" id="KW-0812">Transmembrane</keyword>
<feature type="region of interest" description="Disordered" evidence="10">
    <location>
        <begin position="262"/>
        <end position="338"/>
    </location>
</feature>
<evidence type="ECO:0000259" key="12">
    <source>
        <dbReference type="PROSITE" id="PS50262"/>
    </source>
</evidence>
<proteinExistence type="evidence at transcript level"/>
<keyword evidence="7 9" id="KW-0675">Receptor</keyword>
<evidence type="ECO:0000256" key="1">
    <source>
        <dbReference type="ARBA" id="ARBA00004651"/>
    </source>
</evidence>
<dbReference type="GO" id="GO:0007187">
    <property type="term" value="P:G protein-coupled receptor signaling pathway, coupled to cyclic nucleotide second messenger"/>
    <property type="evidence" value="ECO:0007669"/>
    <property type="project" value="TreeGrafter"/>
</dbReference>
<dbReference type="SMART" id="SM01381">
    <property type="entry name" value="7TM_GPCR_Srsx"/>
    <property type="match status" value="1"/>
</dbReference>
<dbReference type="PANTHER" id="PTHR24247:SF191">
    <property type="entry name" value="MUSCARINIC ACETYLCHOLINE RECEPTOR, B-TYPE, ISOFORM A"/>
    <property type="match status" value="1"/>
</dbReference>
<comment type="subcellular location">
    <subcellularLocation>
        <location evidence="1">Cell membrane</location>
        <topology evidence="1">Multi-pass membrane protein</topology>
    </subcellularLocation>
</comment>
<dbReference type="EMBL" id="KX018831">
    <property type="protein sequence ID" value="ANO38992.1"/>
    <property type="molecule type" value="mRNA"/>
</dbReference>
<feature type="transmembrane region" description="Helical" evidence="11">
    <location>
        <begin position="72"/>
        <end position="96"/>
    </location>
</feature>
<accession>A0A193KU58</accession>
<dbReference type="PRINTS" id="PR00237">
    <property type="entry name" value="GPCRRHODOPSN"/>
</dbReference>
<evidence type="ECO:0000256" key="7">
    <source>
        <dbReference type="ARBA" id="ARBA00023170"/>
    </source>
</evidence>
<sequence length="704" mass="80286">MSVSSGFLNGTTTASTIILSKVNHTLLFPLPVTAILGFLAGVVSLATVAGNLLVITSFFVERALRNPTNYFIASLAVTDLLIGIFSMNFYTIYLLLNYWPLGEMFCDLWLSLDYTACLTSQYTVFFITVDRFCSVHIPAKYRNWRTDNKVLIMVAATWIIPSSIFFTCILGWPFFTGKRGCPQNECWAGFQTDVFFNTILTIGYFWLTLIVMCSLYGGIYHVALNLQRKSDAKRRKMTSLVSMAGQTMSRIGVGMTNDENEDEIFDHRKPTNNMVLDEMTPGEDNPKKSKGFHWHGNKVDQSGSHQKLKQKKHSEKQDDRSSSPTFPSDSDIVSIDNLQQGPKTTDTVLLTCQDLIITKKIQSPVILDDSPSPSETSPFNFFQYGNMSTVTTTSSSRFYRQMKNNYIGAVSAYSNDSDYQTASGFSTEYVSEWRHNNSYHHSNNRHSSDQGINKSNTTATGLQYIDSNSLQNSRSKLILNISPANGFCPSTENNSPVWIKRKVDLQVSDDEKDTSVENNNGHEQDPMGTENFVQRNSTKAEGVKSSHIQFCEIPNQTFQRHDIKTLNKTKRQSSYRRRINLRAFFLRVRDIIQQIIYRITHRTRAKPCREPKEIFERGRTENRARKALRTITLILGAFVICWTPFHILVLLKGYYPDLVNVHFFNLSYWLCYANSPINPFCYALANAQFKKAFLRLLRGDFHRT</sequence>
<feature type="transmembrane region" description="Helical" evidence="11">
    <location>
        <begin position="627"/>
        <end position="651"/>
    </location>
</feature>
<reference evidence="13" key="1">
    <citation type="journal article" date="2016" name="PLoS Biol.">
        <title>GPCRs Direct Germline Development and Somatic Gonad Function in Planarians.</title>
        <authorList>
            <person name="Saberi A."/>
            <person name="Jamal A."/>
            <person name="Beets I."/>
            <person name="Schoofs L."/>
            <person name="Newmark P.A."/>
        </authorList>
    </citation>
    <scope>NUCLEOTIDE SEQUENCE</scope>
</reference>
<dbReference type="PROSITE" id="PS50262">
    <property type="entry name" value="G_PROTEIN_RECEP_F1_2"/>
    <property type="match status" value="1"/>
</dbReference>
<feature type="transmembrane region" description="Helical" evidence="11">
    <location>
        <begin position="204"/>
        <end position="226"/>
    </location>
</feature>
<evidence type="ECO:0000313" key="13">
    <source>
        <dbReference type="EMBL" id="ANO38992.1"/>
    </source>
</evidence>
<dbReference type="GO" id="GO:0005886">
    <property type="term" value="C:plasma membrane"/>
    <property type="evidence" value="ECO:0007669"/>
    <property type="project" value="UniProtKB-SubCell"/>
</dbReference>
<dbReference type="GO" id="GO:0030425">
    <property type="term" value="C:dendrite"/>
    <property type="evidence" value="ECO:0007669"/>
    <property type="project" value="TreeGrafter"/>
</dbReference>
<keyword evidence="2" id="KW-1003">Cell membrane</keyword>
<dbReference type="OrthoDB" id="10071887at2759"/>
<dbReference type="Pfam" id="PF00001">
    <property type="entry name" value="7tm_1"/>
    <property type="match status" value="2"/>
</dbReference>
<dbReference type="InterPro" id="IPR000276">
    <property type="entry name" value="GPCR_Rhodpsn"/>
</dbReference>
<evidence type="ECO:0000256" key="3">
    <source>
        <dbReference type="ARBA" id="ARBA00022692"/>
    </source>
</evidence>
<name>A0A193KU58_SCHMD</name>
<evidence type="ECO:0000256" key="5">
    <source>
        <dbReference type="ARBA" id="ARBA00023040"/>
    </source>
</evidence>
<dbReference type="GO" id="GO:0004993">
    <property type="term" value="F:G protein-coupled serotonin receptor activity"/>
    <property type="evidence" value="ECO:0007669"/>
    <property type="project" value="TreeGrafter"/>
</dbReference>
<keyword evidence="6 11" id="KW-0472">Membrane</keyword>
<evidence type="ECO:0000256" key="4">
    <source>
        <dbReference type="ARBA" id="ARBA00022989"/>
    </source>
</evidence>
<dbReference type="SUPFAM" id="SSF81321">
    <property type="entry name" value="Family A G protein-coupled receptor-like"/>
    <property type="match status" value="2"/>
</dbReference>
<evidence type="ECO:0000256" key="10">
    <source>
        <dbReference type="SAM" id="MobiDB-lite"/>
    </source>
</evidence>
<dbReference type="PANTHER" id="PTHR24247">
    <property type="entry name" value="5-HYDROXYTRYPTAMINE RECEPTOR"/>
    <property type="match status" value="1"/>
</dbReference>
<feature type="transmembrane region" description="Helical" evidence="11">
    <location>
        <begin position="150"/>
        <end position="175"/>
    </location>
</feature>
<keyword evidence="4 11" id="KW-1133">Transmembrane helix</keyword>
<keyword evidence="5 9" id="KW-0297">G-protein coupled receptor</keyword>